<evidence type="ECO:0000256" key="1">
    <source>
        <dbReference type="ARBA" id="ARBA00023015"/>
    </source>
</evidence>
<dbReference type="Pfam" id="PF00356">
    <property type="entry name" value="LacI"/>
    <property type="match status" value="1"/>
</dbReference>
<dbReference type="CDD" id="cd01392">
    <property type="entry name" value="HTH_LacI"/>
    <property type="match status" value="1"/>
</dbReference>
<feature type="domain" description="HTH lacI-type" evidence="4">
    <location>
        <begin position="4"/>
        <end position="47"/>
    </location>
</feature>
<evidence type="ECO:0000313" key="5">
    <source>
        <dbReference type="EMBL" id="SBO97458.1"/>
    </source>
</evidence>
<dbReference type="SUPFAM" id="SSF53822">
    <property type="entry name" value="Periplasmic binding protein-like I"/>
    <property type="match status" value="1"/>
</dbReference>
<dbReference type="GO" id="GO:0000976">
    <property type="term" value="F:transcription cis-regulatory region binding"/>
    <property type="evidence" value="ECO:0007669"/>
    <property type="project" value="TreeGrafter"/>
</dbReference>
<dbReference type="AlphaFoldDB" id="A0A1M4EFM1"/>
<sequence length="331" mass="34987">MAKVGISDVAARAGVSEATVSRVLNRRGVVAATTRRAVEDALRELGYDRGGQSQLVIVLTPGLAQPFFGRLCELIESALAPQGFKAVVCSTTVGGLQEIDFITSMMDVGIAGAVFASASNTLVGADPGPYRLLQERQIPFVSMNGAIEGISAPSFSTNDKVAAALAVEHLWGLGHRQIGMIVGPVGNRPSERRLEGFLESMGALGAEDPRRHVVRQVYSVEGGMSAAETLLDQGVTAIVAASDYMALGAIRTASRRGLSVPADLSVVGYDDHQIMGFVDPPLTTVRQPIERISQAISATMVHLVNRRPVPAGELMFDPELIVRSSTAAPRD</sequence>
<keyword evidence="2" id="KW-0238">DNA-binding</keyword>
<gene>
    <name evidence="5" type="ORF">BN4615_P6974</name>
</gene>
<dbReference type="EMBL" id="LT559118">
    <property type="protein sequence ID" value="SBO97458.1"/>
    <property type="molecule type" value="Genomic_DNA"/>
</dbReference>
<evidence type="ECO:0000259" key="4">
    <source>
        <dbReference type="PROSITE" id="PS50932"/>
    </source>
</evidence>
<dbReference type="Gene3D" id="3.40.50.2300">
    <property type="match status" value="2"/>
</dbReference>
<dbReference type="InterPro" id="IPR000843">
    <property type="entry name" value="HTH_LacI"/>
</dbReference>
<keyword evidence="1" id="KW-0805">Transcription regulation</keyword>
<reference evidence="5" key="1">
    <citation type="submission" date="2016-04" db="EMBL/GenBank/DDBJ databases">
        <authorList>
            <person name="Evans L.H."/>
            <person name="Alamgir A."/>
            <person name="Owens N."/>
            <person name="Weber N.D."/>
            <person name="Virtaneva K."/>
            <person name="Barbian K."/>
            <person name="Babar A."/>
            <person name="Rosenke K."/>
        </authorList>
    </citation>
    <scope>NUCLEOTIDE SEQUENCE</scope>
    <source>
        <strain evidence="5">Nono1</strain>
    </source>
</reference>
<accession>A0A1M4EFM1</accession>
<dbReference type="SUPFAM" id="SSF47413">
    <property type="entry name" value="lambda repressor-like DNA-binding domains"/>
    <property type="match status" value="1"/>
</dbReference>
<dbReference type="PROSITE" id="PS50932">
    <property type="entry name" value="HTH_LACI_2"/>
    <property type="match status" value="1"/>
</dbReference>
<dbReference type="PRINTS" id="PR00036">
    <property type="entry name" value="HTHLACI"/>
</dbReference>
<dbReference type="PANTHER" id="PTHR30146:SF153">
    <property type="entry name" value="LACTOSE OPERON REPRESSOR"/>
    <property type="match status" value="1"/>
</dbReference>
<keyword evidence="3" id="KW-0804">Transcription</keyword>
<protein>
    <submittedName>
        <fullName evidence="5">Maltose operon transcriptional repressor MalR, LacI family</fullName>
    </submittedName>
</protein>
<dbReference type="InterPro" id="IPR010982">
    <property type="entry name" value="Lambda_DNA-bd_dom_sf"/>
</dbReference>
<dbReference type="InterPro" id="IPR046335">
    <property type="entry name" value="LacI/GalR-like_sensor"/>
</dbReference>
<dbReference type="Pfam" id="PF13377">
    <property type="entry name" value="Peripla_BP_3"/>
    <property type="match status" value="1"/>
</dbReference>
<dbReference type="Gene3D" id="1.10.260.40">
    <property type="entry name" value="lambda repressor-like DNA-binding domains"/>
    <property type="match status" value="1"/>
</dbReference>
<dbReference type="InterPro" id="IPR028082">
    <property type="entry name" value="Peripla_BP_I"/>
</dbReference>
<dbReference type="PROSITE" id="PS00356">
    <property type="entry name" value="HTH_LACI_1"/>
    <property type="match status" value="1"/>
</dbReference>
<proteinExistence type="predicted"/>
<dbReference type="SMART" id="SM00354">
    <property type="entry name" value="HTH_LACI"/>
    <property type="match status" value="1"/>
</dbReference>
<evidence type="ECO:0000256" key="3">
    <source>
        <dbReference type="ARBA" id="ARBA00023163"/>
    </source>
</evidence>
<dbReference type="PANTHER" id="PTHR30146">
    <property type="entry name" value="LACI-RELATED TRANSCRIPTIONAL REPRESSOR"/>
    <property type="match status" value="1"/>
</dbReference>
<organism evidence="5">
    <name type="scientific">Nonomuraea gerenzanensis</name>
    <dbReference type="NCBI Taxonomy" id="93944"/>
    <lineage>
        <taxon>Bacteria</taxon>
        <taxon>Bacillati</taxon>
        <taxon>Actinomycetota</taxon>
        <taxon>Actinomycetes</taxon>
        <taxon>Streptosporangiales</taxon>
        <taxon>Streptosporangiaceae</taxon>
        <taxon>Nonomuraea</taxon>
    </lineage>
</organism>
<dbReference type="RefSeq" id="WP_225266223.1">
    <property type="nucleotide sequence ID" value="NZ_CP084058.1"/>
</dbReference>
<dbReference type="GO" id="GO:0003700">
    <property type="term" value="F:DNA-binding transcription factor activity"/>
    <property type="evidence" value="ECO:0007669"/>
    <property type="project" value="TreeGrafter"/>
</dbReference>
<evidence type="ECO:0000256" key="2">
    <source>
        <dbReference type="ARBA" id="ARBA00023125"/>
    </source>
</evidence>
<name>A0A1M4EFM1_9ACTN</name>